<dbReference type="NCBIfam" id="TIGR01509">
    <property type="entry name" value="HAD-SF-IA-v3"/>
    <property type="match status" value="1"/>
</dbReference>
<dbReference type="Proteomes" id="UP000677082">
    <property type="component" value="Unassembled WGS sequence"/>
</dbReference>
<accession>A0A919TG02</accession>
<gene>
    <name evidence="2" type="ORF">Ato02nite_055080</name>
</gene>
<keyword evidence="3" id="KW-1185">Reference proteome</keyword>
<dbReference type="SUPFAM" id="SSF56784">
    <property type="entry name" value="HAD-like"/>
    <property type="match status" value="1"/>
</dbReference>
<feature type="region of interest" description="Disordered" evidence="1">
    <location>
        <begin position="218"/>
        <end position="244"/>
    </location>
</feature>
<protein>
    <submittedName>
        <fullName evidence="2">Hydrolase</fullName>
    </submittedName>
</protein>
<dbReference type="InterPro" id="IPR023214">
    <property type="entry name" value="HAD_sf"/>
</dbReference>
<dbReference type="RefSeq" id="WP_213009521.1">
    <property type="nucleotide sequence ID" value="NZ_BOQN01000070.1"/>
</dbReference>
<sequence length="244" mass="26160">MHPAPINAVIFDFHDTLVAGGEPGRWIEDAFRHLATAPTPTEGLPAHLDRLWHHAHTIDPDSERDLSADRHRDVFTRTIALLPDIAPELIAALYAVLPDQWTVFDDTLPVLRELKARGVKIAVLSNIGLDIRGCLERAGVADLIDAVVLSFEVGLVKPDPAIFAHVLKQLDVRAGETLMVGDSPRDDIGGVSLGIRTLILPRTEGPVHGLGVVTAFSAPPAESRSGDGGAPPRRAGTPRTAVPE</sequence>
<keyword evidence="2" id="KW-0378">Hydrolase</keyword>
<organism evidence="2 3">
    <name type="scientific">Paractinoplanes toevensis</name>
    <dbReference type="NCBI Taxonomy" id="571911"/>
    <lineage>
        <taxon>Bacteria</taxon>
        <taxon>Bacillati</taxon>
        <taxon>Actinomycetota</taxon>
        <taxon>Actinomycetes</taxon>
        <taxon>Micromonosporales</taxon>
        <taxon>Micromonosporaceae</taxon>
        <taxon>Paractinoplanes</taxon>
    </lineage>
</organism>
<dbReference type="SFLD" id="SFLDG01129">
    <property type="entry name" value="C1.5:_HAD__Beta-PGM__Phosphata"/>
    <property type="match status" value="1"/>
</dbReference>
<evidence type="ECO:0000313" key="2">
    <source>
        <dbReference type="EMBL" id="GIM93715.1"/>
    </source>
</evidence>
<proteinExistence type="predicted"/>
<dbReference type="NCBIfam" id="TIGR01549">
    <property type="entry name" value="HAD-SF-IA-v1"/>
    <property type="match status" value="1"/>
</dbReference>
<evidence type="ECO:0000313" key="3">
    <source>
        <dbReference type="Proteomes" id="UP000677082"/>
    </source>
</evidence>
<dbReference type="AlphaFoldDB" id="A0A919TG02"/>
<dbReference type="InterPro" id="IPR036412">
    <property type="entry name" value="HAD-like_sf"/>
</dbReference>
<comment type="caution">
    <text evidence="2">The sequence shown here is derived from an EMBL/GenBank/DDBJ whole genome shotgun (WGS) entry which is preliminary data.</text>
</comment>
<dbReference type="PANTHER" id="PTHR46649:SF4">
    <property type="entry name" value="HALOACID DEHALOGENASE-LIKE HYDROLASE (HAD) SUPERFAMILY PROTEIN"/>
    <property type="match status" value="1"/>
</dbReference>
<dbReference type="Pfam" id="PF00702">
    <property type="entry name" value="Hydrolase"/>
    <property type="match status" value="1"/>
</dbReference>
<reference evidence="2 3" key="1">
    <citation type="submission" date="2021-03" db="EMBL/GenBank/DDBJ databases">
        <title>Whole genome shotgun sequence of Actinoplanes toevensis NBRC 105298.</title>
        <authorList>
            <person name="Komaki H."/>
            <person name="Tamura T."/>
        </authorList>
    </citation>
    <scope>NUCLEOTIDE SEQUENCE [LARGE SCALE GENOMIC DNA]</scope>
    <source>
        <strain evidence="2 3">NBRC 105298</strain>
    </source>
</reference>
<dbReference type="EMBL" id="BOQN01000070">
    <property type="protein sequence ID" value="GIM93715.1"/>
    <property type="molecule type" value="Genomic_DNA"/>
</dbReference>
<dbReference type="GO" id="GO:0016787">
    <property type="term" value="F:hydrolase activity"/>
    <property type="evidence" value="ECO:0007669"/>
    <property type="project" value="UniProtKB-KW"/>
</dbReference>
<dbReference type="PRINTS" id="PR00413">
    <property type="entry name" value="HADHALOGNASE"/>
</dbReference>
<dbReference type="Gene3D" id="3.40.50.1000">
    <property type="entry name" value="HAD superfamily/HAD-like"/>
    <property type="match status" value="1"/>
</dbReference>
<name>A0A919TG02_9ACTN</name>
<evidence type="ECO:0000256" key="1">
    <source>
        <dbReference type="SAM" id="MobiDB-lite"/>
    </source>
</evidence>
<dbReference type="InterPro" id="IPR006439">
    <property type="entry name" value="HAD-SF_hydro_IA"/>
</dbReference>
<dbReference type="SFLD" id="SFLDS00003">
    <property type="entry name" value="Haloacid_Dehalogenase"/>
    <property type="match status" value="1"/>
</dbReference>
<dbReference type="PANTHER" id="PTHR46649">
    <property type="match status" value="1"/>
</dbReference>